<evidence type="ECO:0000313" key="1">
    <source>
        <dbReference type="EMBL" id="QOX65219.1"/>
    </source>
</evidence>
<evidence type="ECO:0000313" key="2">
    <source>
        <dbReference type="Proteomes" id="UP000594014"/>
    </source>
</evidence>
<proteinExistence type="predicted"/>
<gene>
    <name evidence="1" type="ORF">FRZ06_18610</name>
</gene>
<organism evidence="1 2">
    <name type="scientific">Anoxybacterium hadale</name>
    <dbReference type="NCBI Taxonomy" id="3408580"/>
    <lineage>
        <taxon>Bacteria</taxon>
        <taxon>Bacillati</taxon>
        <taxon>Bacillota</taxon>
        <taxon>Clostridia</taxon>
        <taxon>Peptostreptococcales</taxon>
        <taxon>Anaerovoracaceae</taxon>
        <taxon>Anoxybacterium</taxon>
    </lineage>
</organism>
<dbReference type="EMBL" id="CP042469">
    <property type="protein sequence ID" value="QOX65219.1"/>
    <property type="molecule type" value="Genomic_DNA"/>
</dbReference>
<accession>A0ACD1AFX4</accession>
<dbReference type="Proteomes" id="UP000594014">
    <property type="component" value="Chromosome"/>
</dbReference>
<keyword evidence="2" id="KW-1185">Reference proteome</keyword>
<name>A0ACD1AFX4_9FIRM</name>
<sequence length="63" mass="7107">MKKFSCGCIDEQFSNPDQVFVGFDEKSISSILCAYRPKQKVTLRSIKLDVNYCPKCGAKLNDV</sequence>
<protein>
    <submittedName>
        <fullName evidence="1">Uncharacterized protein</fullName>
    </submittedName>
</protein>
<reference evidence="1" key="1">
    <citation type="submission" date="2019-08" db="EMBL/GenBank/DDBJ databases">
        <title>Genome sequence of Clostridiales bacterium MT110.</title>
        <authorList>
            <person name="Cao J."/>
        </authorList>
    </citation>
    <scope>NUCLEOTIDE SEQUENCE</scope>
    <source>
        <strain evidence="1">MT110</strain>
    </source>
</reference>